<evidence type="ECO:0000256" key="14">
    <source>
        <dbReference type="ARBA" id="ARBA00047995"/>
    </source>
</evidence>
<dbReference type="Gene3D" id="3.40.50.300">
    <property type="entry name" value="P-loop containing nucleotide triphosphate hydrolases"/>
    <property type="match status" value="1"/>
</dbReference>
<keyword evidence="8 15" id="KW-0156">Chromatin regulator</keyword>
<organism evidence="17 18">
    <name type="scientific">Powellomyces hirtus</name>
    <dbReference type="NCBI Taxonomy" id="109895"/>
    <lineage>
        <taxon>Eukaryota</taxon>
        <taxon>Fungi</taxon>
        <taxon>Fungi incertae sedis</taxon>
        <taxon>Chytridiomycota</taxon>
        <taxon>Chytridiomycota incertae sedis</taxon>
        <taxon>Chytridiomycetes</taxon>
        <taxon>Spizellomycetales</taxon>
        <taxon>Powellomycetaceae</taxon>
        <taxon>Powellomyces</taxon>
    </lineage>
</organism>
<accession>A0A507EA51</accession>
<dbReference type="EC" id="3.6.4.12" evidence="15"/>
<dbReference type="GO" id="GO:0006325">
    <property type="term" value="P:chromatin organization"/>
    <property type="evidence" value="ECO:0007669"/>
    <property type="project" value="UniProtKB-KW"/>
</dbReference>
<dbReference type="Gene3D" id="1.10.8.60">
    <property type="match status" value="1"/>
</dbReference>
<evidence type="ECO:0000256" key="13">
    <source>
        <dbReference type="ARBA" id="ARBA00023242"/>
    </source>
</evidence>
<dbReference type="FunFam" id="3.40.50.300:FF:002221">
    <property type="entry name" value="RuvB-like 2"/>
    <property type="match status" value="2"/>
</dbReference>
<dbReference type="InterPro" id="IPR010339">
    <property type="entry name" value="TIP49_P-loop"/>
</dbReference>
<dbReference type="AlphaFoldDB" id="A0A507EA51"/>
<dbReference type="FunFam" id="2.40.50.360:FF:000002">
    <property type="entry name" value="RuvB-like helicase"/>
    <property type="match status" value="1"/>
</dbReference>
<comment type="function">
    <text evidence="15">DNA helicase participates in several chromatin remodeling complexes, including the SWR1 and the INO80 complexes.</text>
</comment>
<dbReference type="Pfam" id="PF06068">
    <property type="entry name" value="TIP49"/>
    <property type="match status" value="1"/>
</dbReference>
<evidence type="ECO:0000256" key="1">
    <source>
        <dbReference type="ARBA" id="ARBA00004123"/>
    </source>
</evidence>
<keyword evidence="11 15" id="KW-0804">Transcription</keyword>
<feature type="domain" description="AAA+ ATPase" evidence="16">
    <location>
        <begin position="75"/>
        <end position="367"/>
    </location>
</feature>
<dbReference type="GO" id="GO:0000812">
    <property type="term" value="C:Swr1 complex"/>
    <property type="evidence" value="ECO:0007669"/>
    <property type="project" value="UniProtKB-ARBA"/>
</dbReference>
<keyword evidence="18" id="KW-1185">Reference proteome</keyword>
<comment type="subcellular location">
    <subcellularLocation>
        <location evidence="1 15">Nucleus</location>
    </subcellularLocation>
</comment>
<dbReference type="GO" id="GO:0016887">
    <property type="term" value="F:ATP hydrolysis activity"/>
    <property type="evidence" value="ECO:0007669"/>
    <property type="project" value="RHEA"/>
</dbReference>
<keyword evidence="7 15" id="KW-0067">ATP-binding</keyword>
<evidence type="ECO:0000256" key="6">
    <source>
        <dbReference type="ARBA" id="ARBA00022806"/>
    </source>
</evidence>
<evidence type="ECO:0000259" key="16">
    <source>
        <dbReference type="SMART" id="SM00382"/>
    </source>
</evidence>
<evidence type="ECO:0000256" key="2">
    <source>
        <dbReference type="ARBA" id="ARBA00007519"/>
    </source>
</evidence>
<dbReference type="GO" id="GO:0005524">
    <property type="term" value="F:ATP binding"/>
    <property type="evidence" value="ECO:0007669"/>
    <property type="project" value="UniProtKB-KW"/>
</dbReference>
<gene>
    <name evidence="17" type="ORF">PhCBS80983_g01710</name>
</gene>
<dbReference type="InterPro" id="IPR042487">
    <property type="entry name" value="RuvBL1/2_DNA/RNA_bd_dom"/>
</dbReference>
<dbReference type="InterPro" id="IPR003593">
    <property type="entry name" value="AAA+_ATPase"/>
</dbReference>
<comment type="caution">
    <text evidence="17">The sequence shown here is derived from an EMBL/GenBank/DDBJ whole genome shotgun (WGS) entry which is preliminary data.</text>
</comment>
<evidence type="ECO:0000256" key="8">
    <source>
        <dbReference type="ARBA" id="ARBA00022853"/>
    </source>
</evidence>
<dbReference type="FunFam" id="1.10.8.60:FF:000010">
    <property type="entry name" value="RuvB-like helicase"/>
    <property type="match status" value="1"/>
</dbReference>
<evidence type="ECO:0000256" key="5">
    <source>
        <dbReference type="ARBA" id="ARBA00022801"/>
    </source>
</evidence>
<evidence type="ECO:0000256" key="11">
    <source>
        <dbReference type="ARBA" id="ARBA00023163"/>
    </source>
</evidence>
<keyword evidence="9 15" id="KW-0805">Transcription regulation</keyword>
<proteinExistence type="inferred from homology"/>
<keyword evidence="4 15" id="KW-0227">DNA damage</keyword>
<dbReference type="Proteomes" id="UP000318582">
    <property type="component" value="Unassembled WGS sequence"/>
</dbReference>
<dbReference type="InterPro" id="IPR041048">
    <property type="entry name" value="RuvB-like_C"/>
</dbReference>
<dbReference type="Pfam" id="PF17856">
    <property type="entry name" value="TIP49_C"/>
    <property type="match status" value="1"/>
</dbReference>
<dbReference type="GO" id="GO:0003678">
    <property type="term" value="F:DNA helicase activity"/>
    <property type="evidence" value="ECO:0007669"/>
    <property type="project" value="UniProtKB-EC"/>
</dbReference>
<evidence type="ECO:0000256" key="3">
    <source>
        <dbReference type="ARBA" id="ARBA00022741"/>
    </source>
</evidence>
<dbReference type="InterPro" id="IPR027238">
    <property type="entry name" value="RuvB-like"/>
</dbReference>
<dbReference type="GO" id="GO:0031011">
    <property type="term" value="C:Ino80 complex"/>
    <property type="evidence" value="ECO:0007669"/>
    <property type="project" value="UniProtKB-ARBA"/>
</dbReference>
<comment type="catalytic activity">
    <reaction evidence="14 15">
        <text>ATP + H2O = ADP + phosphate + H(+)</text>
        <dbReference type="Rhea" id="RHEA:13065"/>
        <dbReference type="ChEBI" id="CHEBI:15377"/>
        <dbReference type="ChEBI" id="CHEBI:15378"/>
        <dbReference type="ChEBI" id="CHEBI:30616"/>
        <dbReference type="ChEBI" id="CHEBI:43474"/>
        <dbReference type="ChEBI" id="CHEBI:456216"/>
        <dbReference type="EC" id="3.6.4.12"/>
    </reaction>
</comment>
<name>A0A507EA51_9FUNG</name>
<dbReference type="EMBL" id="QEAQ01000014">
    <property type="protein sequence ID" value="TPX60611.1"/>
    <property type="molecule type" value="Genomic_DNA"/>
</dbReference>
<keyword evidence="13 15" id="KW-0539">Nucleus</keyword>
<reference evidence="17 18" key="1">
    <citation type="journal article" date="2019" name="Sci. Rep.">
        <title>Comparative genomics of chytrid fungi reveal insights into the obligate biotrophic and pathogenic lifestyle of Synchytrium endobioticum.</title>
        <authorList>
            <person name="van de Vossenberg B.T.L.H."/>
            <person name="Warris S."/>
            <person name="Nguyen H.D.T."/>
            <person name="van Gent-Pelzer M.P.E."/>
            <person name="Joly D.L."/>
            <person name="van de Geest H.C."/>
            <person name="Bonants P.J.M."/>
            <person name="Smith D.S."/>
            <person name="Levesque C.A."/>
            <person name="van der Lee T.A.J."/>
        </authorList>
    </citation>
    <scope>NUCLEOTIDE SEQUENCE [LARGE SCALE GENOMIC DNA]</scope>
    <source>
        <strain evidence="17 18">CBS 809.83</strain>
    </source>
</reference>
<keyword evidence="6 15" id="KW-0347">Helicase</keyword>
<evidence type="ECO:0000256" key="10">
    <source>
        <dbReference type="ARBA" id="ARBA00023159"/>
    </source>
</evidence>
<dbReference type="Gene3D" id="2.40.50.360">
    <property type="entry name" value="RuvB-like helicase, domain II"/>
    <property type="match status" value="1"/>
</dbReference>
<dbReference type="PANTHER" id="PTHR11093">
    <property type="entry name" value="RUVB-RELATED REPTIN AND PONTIN"/>
    <property type="match status" value="1"/>
</dbReference>
<evidence type="ECO:0000256" key="7">
    <source>
        <dbReference type="ARBA" id="ARBA00022840"/>
    </source>
</evidence>
<dbReference type="InterPro" id="IPR027417">
    <property type="entry name" value="P-loop_NTPase"/>
</dbReference>
<dbReference type="SUPFAM" id="SSF52540">
    <property type="entry name" value="P-loop containing nucleoside triphosphate hydrolases"/>
    <property type="match status" value="1"/>
</dbReference>
<evidence type="ECO:0000256" key="9">
    <source>
        <dbReference type="ARBA" id="ARBA00023015"/>
    </source>
</evidence>
<keyword evidence="10" id="KW-0010">Activator</keyword>
<dbReference type="SMART" id="SM00382">
    <property type="entry name" value="AAA"/>
    <property type="match status" value="1"/>
</dbReference>
<sequence>MAATTISTQIPGGPGLADVKELTRMERIGAHSHIRGLGLDDALEARATSQGMVGQLQARKAAGVILEMIKDGKIAGRAILMAGAPGTGKTAIAMGMAQALGTDVPFTMLASSEIFSLEMSKTEALTQAFRKSIGVRIKEETELIEGEVVEVQVDRSATGAGAKTGKLTLKTTDMETIYDLGQKMIEALNKEKVSAGDVITIDKASGKITKLGRSFSRAKDYDAMGSDTRFVQCPEGELQKRKEMVHTVTLHEIDVINSRTQGFLALFSGDTGEIKSEVRDQINSKVAEWREEGKADIVPGVLFIDEVHMLDIECFSFLNRALEDDMSPVVIMASNRGITRIRGTNYTSPHGLPIDLLDRLLIITTTPYTEKEVKHILSIRCEEEDVDMTDDAKEILTKIGIETSLRYSIHLITAASLVSRKRKATEVDVEDIKRVYSLFLDEKRSVQYLKEYQQQFMFNDYTDTMEAPQAMEM</sequence>
<keyword evidence="3 15" id="KW-0547">Nucleotide-binding</keyword>
<dbReference type="STRING" id="109895.A0A507EA51"/>
<comment type="similarity">
    <text evidence="2 15">Belongs to the RuvB family.</text>
</comment>
<evidence type="ECO:0000256" key="12">
    <source>
        <dbReference type="ARBA" id="ARBA00023204"/>
    </source>
</evidence>
<keyword evidence="12 15" id="KW-0234">DNA repair</keyword>
<dbReference type="GO" id="GO:0006281">
    <property type="term" value="P:DNA repair"/>
    <property type="evidence" value="ECO:0007669"/>
    <property type="project" value="UniProtKB-KW"/>
</dbReference>
<evidence type="ECO:0000256" key="15">
    <source>
        <dbReference type="RuleBase" id="RU363048"/>
    </source>
</evidence>
<evidence type="ECO:0000313" key="18">
    <source>
        <dbReference type="Proteomes" id="UP000318582"/>
    </source>
</evidence>
<keyword evidence="5 15" id="KW-0378">Hydrolase</keyword>
<evidence type="ECO:0000256" key="4">
    <source>
        <dbReference type="ARBA" id="ARBA00022763"/>
    </source>
</evidence>
<evidence type="ECO:0000313" key="17">
    <source>
        <dbReference type="EMBL" id="TPX60611.1"/>
    </source>
</evidence>
<protein>
    <recommendedName>
        <fullName evidence="15">RuvB-like helicase</fullName>
        <ecNumber evidence="15">3.6.4.12</ecNumber>
    </recommendedName>
</protein>